<dbReference type="PANTHER" id="PTHR44144:SF1">
    <property type="entry name" value="DNAJ HOMOLOG SUBFAMILY C MEMBER 9"/>
    <property type="match status" value="1"/>
</dbReference>
<feature type="domain" description="J" evidence="2">
    <location>
        <begin position="18"/>
        <end position="85"/>
    </location>
</feature>
<dbReference type="EMBL" id="MU253818">
    <property type="protein sequence ID" value="KAG9246085.1"/>
    <property type="molecule type" value="Genomic_DNA"/>
</dbReference>
<dbReference type="OrthoDB" id="110024at2759"/>
<name>A0A9P7Z667_9HELO</name>
<dbReference type="SUPFAM" id="SSF46565">
    <property type="entry name" value="Chaperone J-domain"/>
    <property type="match status" value="1"/>
</dbReference>
<dbReference type="PANTHER" id="PTHR44144">
    <property type="entry name" value="DNAJ HOMOLOG SUBFAMILY C MEMBER 9"/>
    <property type="match status" value="1"/>
</dbReference>
<dbReference type="InterPro" id="IPR056453">
    <property type="entry name" value="HTH_DNAJC9"/>
</dbReference>
<gene>
    <name evidence="3" type="ORF">BJ878DRAFT_314469</name>
</gene>
<dbReference type="Pfam" id="PF23302">
    <property type="entry name" value="HTH_DNAJC9"/>
    <property type="match status" value="1"/>
</dbReference>
<dbReference type="InterPro" id="IPR001623">
    <property type="entry name" value="DnaJ_domain"/>
</dbReference>
<keyword evidence="4" id="KW-1185">Reference proteome</keyword>
<dbReference type="Pfam" id="PF00226">
    <property type="entry name" value="DnaJ"/>
    <property type="match status" value="1"/>
</dbReference>
<dbReference type="PROSITE" id="PS50076">
    <property type="entry name" value="DNAJ_2"/>
    <property type="match status" value="1"/>
</dbReference>
<sequence>MATHEEEGLFDEDPPSIDPYEVLSVSKTATPDEVKSAYRKLALKHHPDKVSAPEKKSAHTTFQSIVFAYSVLSDPVRRKRYDTTGSTAETLSLSDDFSWSDYYRSQFADVITASSIQKFSNDYKNSAEEKDAVLEAYTEHQGKWSGVYECVMLSNPLEDEGRYRGWIDEAIEEGEVEKYKAYSGETPKQKEQRMKNARKEVKEAMEYADKLGVSEKLFGTKAKNGKKDPEAGLAELIKSRQVGRGSFLDQLEAKYAAKEKDGKGRRGKKCDSEELEGKDDGMPSEEAFQAAAVRLKKPTVAADAGEPKRKRAKR</sequence>
<dbReference type="InterPro" id="IPR052594">
    <property type="entry name" value="J_domain-containing_protein"/>
</dbReference>
<evidence type="ECO:0000259" key="2">
    <source>
        <dbReference type="PROSITE" id="PS50076"/>
    </source>
</evidence>
<proteinExistence type="predicted"/>
<accession>A0A9P7Z667</accession>
<evidence type="ECO:0000313" key="3">
    <source>
        <dbReference type="EMBL" id="KAG9246085.1"/>
    </source>
</evidence>
<dbReference type="GO" id="GO:0031072">
    <property type="term" value="F:heat shock protein binding"/>
    <property type="evidence" value="ECO:0007669"/>
    <property type="project" value="TreeGrafter"/>
</dbReference>
<organism evidence="3 4">
    <name type="scientific">Calycina marina</name>
    <dbReference type="NCBI Taxonomy" id="1763456"/>
    <lineage>
        <taxon>Eukaryota</taxon>
        <taxon>Fungi</taxon>
        <taxon>Dikarya</taxon>
        <taxon>Ascomycota</taxon>
        <taxon>Pezizomycotina</taxon>
        <taxon>Leotiomycetes</taxon>
        <taxon>Helotiales</taxon>
        <taxon>Pezizellaceae</taxon>
        <taxon>Calycina</taxon>
    </lineage>
</organism>
<dbReference type="GO" id="GO:0005634">
    <property type="term" value="C:nucleus"/>
    <property type="evidence" value="ECO:0007669"/>
    <property type="project" value="TreeGrafter"/>
</dbReference>
<dbReference type="PRINTS" id="PR00625">
    <property type="entry name" value="JDOMAIN"/>
</dbReference>
<dbReference type="FunFam" id="1.10.287.110:FF:000110">
    <property type="entry name" value="DnaJ domain protein (AFU_orthologue AFUA_2G13210)"/>
    <property type="match status" value="1"/>
</dbReference>
<dbReference type="AlphaFoldDB" id="A0A9P7Z667"/>
<dbReference type="PROSITE" id="PS00636">
    <property type="entry name" value="DNAJ_1"/>
    <property type="match status" value="1"/>
</dbReference>
<dbReference type="InterPro" id="IPR018253">
    <property type="entry name" value="DnaJ_domain_CS"/>
</dbReference>
<dbReference type="SMART" id="SM00271">
    <property type="entry name" value="DnaJ"/>
    <property type="match status" value="1"/>
</dbReference>
<dbReference type="InterPro" id="IPR036869">
    <property type="entry name" value="J_dom_sf"/>
</dbReference>
<evidence type="ECO:0000313" key="4">
    <source>
        <dbReference type="Proteomes" id="UP000887226"/>
    </source>
</evidence>
<feature type="compositionally biased region" description="Basic and acidic residues" evidence="1">
    <location>
        <begin position="258"/>
        <end position="272"/>
    </location>
</feature>
<dbReference type="CDD" id="cd06257">
    <property type="entry name" value="DnaJ"/>
    <property type="match status" value="1"/>
</dbReference>
<protein>
    <submittedName>
        <fullName evidence="3">DnaJ like protein subfamily C member 9</fullName>
    </submittedName>
</protein>
<dbReference type="Gene3D" id="1.10.287.110">
    <property type="entry name" value="DnaJ domain"/>
    <property type="match status" value="1"/>
</dbReference>
<comment type="caution">
    <text evidence="3">The sequence shown here is derived from an EMBL/GenBank/DDBJ whole genome shotgun (WGS) entry which is preliminary data.</text>
</comment>
<dbReference type="GO" id="GO:0005737">
    <property type="term" value="C:cytoplasm"/>
    <property type="evidence" value="ECO:0007669"/>
    <property type="project" value="TreeGrafter"/>
</dbReference>
<dbReference type="Proteomes" id="UP000887226">
    <property type="component" value="Unassembled WGS sequence"/>
</dbReference>
<feature type="region of interest" description="Disordered" evidence="1">
    <location>
        <begin position="258"/>
        <end position="314"/>
    </location>
</feature>
<evidence type="ECO:0000256" key="1">
    <source>
        <dbReference type="SAM" id="MobiDB-lite"/>
    </source>
</evidence>
<reference evidence="3" key="1">
    <citation type="journal article" date="2021" name="IMA Fungus">
        <title>Genomic characterization of three marine fungi, including Emericellopsis atlantica sp. nov. with signatures of a generalist lifestyle and marine biomass degradation.</title>
        <authorList>
            <person name="Hagestad O.C."/>
            <person name="Hou L."/>
            <person name="Andersen J.H."/>
            <person name="Hansen E.H."/>
            <person name="Altermark B."/>
            <person name="Li C."/>
            <person name="Kuhnert E."/>
            <person name="Cox R.J."/>
            <person name="Crous P.W."/>
            <person name="Spatafora J.W."/>
            <person name="Lail K."/>
            <person name="Amirebrahimi M."/>
            <person name="Lipzen A."/>
            <person name="Pangilinan J."/>
            <person name="Andreopoulos W."/>
            <person name="Hayes R.D."/>
            <person name="Ng V."/>
            <person name="Grigoriev I.V."/>
            <person name="Jackson S.A."/>
            <person name="Sutton T.D.S."/>
            <person name="Dobson A.D.W."/>
            <person name="Rama T."/>
        </authorList>
    </citation>
    <scope>NUCLEOTIDE SEQUENCE</scope>
    <source>
        <strain evidence="3">TRa3180A</strain>
    </source>
</reference>